<evidence type="ECO:0000313" key="1">
    <source>
        <dbReference type="Proteomes" id="UP000887565"/>
    </source>
</evidence>
<dbReference type="WBParaSite" id="nRc.2.0.1.t01474-RA">
    <property type="protein sequence ID" value="nRc.2.0.1.t01474-RA"/>
    <property type="gene ID" value="nRc.2.0.1.g01474"/>
</dbReference>
<sequence length="73" mass="8543">MTMSDSRISTSVWGDMVGVQSMTEASMCKIRHPCRKYDRSFNVPMSRGEFSEKHDKAIEQYQISRKLYFKNIS</sequence>
<organism evidence="1 2">
    <name type="scientific">Romanomermis culicivorax</name>
    <name type="common">Nematode worm</name>
    <dbReference type="NCBI Taxonomy" id="13658"/>
    <lineage>
        <taxon>Eukaryota</taxon>
        <taxon>Metazoa</taxon>
        <taxon>Ecdysozoa</taxon>
        <taxon>Nematoda</taxon>
        <taxon>Enoplea</taxon>
        <taxon>Dorylaimia</taxon>
        <taxon>Mermithida</taxon>
        <taxon>Mermithoidea</taxon>
        <taxon>Mermithidae</taxon>
        <taxon>Romanomermis</taxon>
    </lineage>
</organism>
<accession>A0A915HJ63</accession>
<reference evidence="2" key="1">
    <citation type="submission" date="2022-11" db="UniProtKB">
        <authorList>
            <consortium name="WormBaseParasite"/>
        </authorList>
    </citation>
    <scope>IDENTIFICATION</scope>
</reference>
<dbReference type="AlphaFoldDB" id="A0A915HJ63"/>
<evidence type="ECO:0000313" key="2">
    <source>
        <dbReference type="WBParaSite" id="nRc.2.0.1.t01474-RA"/>
    </source>
</evidence>
<name>A0A915HJ63_ROMCU</name>
<proteinExistence type="predicted"/>
<keyword evidence="1" id="KW-1185">Reference proteome</keyword>
<protein>
    <submittedName>
        <fullName evidence="2">Uncharacterized protein</fullName>
    </submittedName>
</protein>
<dbReference type="Proteomes" id="UP000887565">
    <property type="component" value="Unplaced"/>
</dbReference>